<dbReference type="GO" id="GO:0016740">
    <property type="term" value="F:transferase activity"/>
    <property type="evidence" value="ECO:0007669"/>
    <property type="project" value="UniProtKB-KW"/>
</dbReference>
<dbReference type="GO" id="GO:0006412">
    <property type="term" value="P:translation"/>
    <property type="evidence" value="ECO:0007669"/>
    <property type="project" value="UniProtKB-UniRule"/>
</dbReference>
<name>E1ICG8_9CHLR</name>
<comment type="function">
    <text evidence="1">Allows the formation of correctly charged Asn-tRNA(Asn) or Gln-tRNA(Gln) through the transamidation of misacylated Asp-tRNA(Asn) or Glu-tRNA(Gln) in organisms which lack either or both of asparaginyl-tRNA or glutaminyl-tRNA synthetases. The reaction takes place in the presence of glutamine and ATP through an activated phospho-Asp-tRNA(Asn) or phospho-Glu-tRNA(Gln).</text>
</comment>
<accession>E1ICG8</accession>
<dbReference type="PANTHER" id="PTHR15004:SF0">
    <property type="entry name" value="GLUTAMYL-TRNA(GLN) AMIDOTRANSFERASE SUBUNIT C, MITOCHONDRIAL"/>
    <property type="match status" value="1"/>
</dbReference>
<dbReference type="HOGENOM" id="CLU_105899_1_0_0"/>
<dbReference type="EC" id="6.3.5.-" evidence="1"/>
<reference evidence="2 3" key="1">
    <citation type="journal article" date="2011" name="J. Bacteriol.">
        <title>Draft genome sequence of the anoxygenic filamentous phototrophic bacterium Oscillochloris trichoides subsp. DG-6.</title>
        <authorList>
            <person name="Kuznetsov B.B."/>
            <person name="Ivanovsky R.N."/>
            <person name="Keppen O.I."/>
            <person name="Sukhacheva M.V."/>
            <person name="Bumazhkin B.K."/>
            <person name="Patutina E.O."/>
            <person name="Beletsky A.V."/>
            <person name="Mardanov A.V."/>
            <person name="Baslerov R.V."/>
            <person name="Panteleeva A.N."/>
            <person name="Kolganova T.V."/>
            <person name="Ravin N.V."/>
            <person name="Skryabin K.G."/>
        </authorList>
    </citation>
    <scope>NUCLEOTIDE SEQUENCE [LARGE SCALE GENOMIC DNA]</scope>
    <source>
        <strain evidence="2 3">DG-6</strain>
    </source>
</reference>
<comment type="caution">
    <text evidence="2">The sequence shown here is derived from an EMBL/GenBank/DDBJ whole genome shotgun (WGS) entry which is preliminary data.</text>
</comment>
<dbReference type="SUPFAM" id="SSF141000">
    <property type="entry name" value="Glu-tRNAGln amidotransferase C subunit"/>
    <property type="match status" value="1"/>
</dbReference>
<keyword evidence="3" id="KW-1185">Reference proteome</keyword>
<keyword evidence="1" id="KW-0436">Ligase</keyword>
<dbReference type="eggNOG" id="COG0721">
    <property type="taxonomic scope" value="Bacteria"/>
</dbReference>
<evidence type="ECO:0000313" key="3">
    <source>
        <dbReference type="Proteomes" id="UP000054010"/>
    </source>
</evidence>
<dbReference type="Proteomes" id="UP000054010">
    <property type="component" value="Unassembled WGS sequence"/>
</dbReference>
<dbReference type="GO" id="GO:0050566">
    <property type="term" value="F:asparaginyl-tRNA synthase (glutamine-hydrolyzing) activity"/>
    <property type="evidence" value="ECO:0007669"/>
    <property type="project" value="RHEA"/>
</dbReference>
<organism evidence="2 3">
    <name type="scientific">Oscillochloris trichoides DG-6</name>
    <dbReference type="NCBI Taxonomy" id="765420"/>
    <lineage>
        <taxon>Bacteria</taxon>
        <taxon>Bacillati</taxon>
        <taxon>Chloroflexota</taxon>
        <taxon>Chloroflexia</taxon>
        <taxon>Chloroflexales</taxon>
        <taxon>Chloroflexineae</taxon>
        <taxon>Oscillochloridaceae</taxon>
        <taxon>Oscillochloris</taxon>
    </lineage>
</organism>
<dbReference type="InterPro" id="IPR036113">
    <property type="entry name" value="Asp/Glu-ADT_sf_sub_c"/>
</dbReference>
<dbReference type="Gene3D" id="1.10.20.60">
    <property type="entry name" value="Glu-tRNAGln amidotransferase C subunit, N-terminal domain"/>
    <property type="match status" value="1"/>
</dbReference>
<dbReference type="GO" id="GO:0006450">
    <property type="term" value="P:regulation of translational fidelity"/>
    <property type="evidence" value="ECO:0007669"/>
    <property type="project" value="InterPro"/>
</dbReference>
<gene>
    <name evidence="1" type="primary">gatC</name>
    <name evidence="2" type="ORF">OSCT_1019</name>
</gene>
<comment type="subunit">
    <text evidence="1">Heterotrimer of A, B and C subunits.</text>
</comment>
<dbReference type="InterPro" id="IPR003837">
    <property type="entry name" value="GatC"/>
</dbReference>
<dbReference type="GO" id="GO:0070681">
    <property type="term" value="P:glutaminyl-tRNAGln biosynthesis via transamidation"/>
    <property type="evidence" value="ECO:0007669"/>
    <property type="project" value="TreeGrafter"/>
</dbReference>
<dbReference type="GO" id="GO:0050567">
    <property type="term" value="F:glutaminyl-tRNA synthase (glutamine-hydrolyzing) activity"/>
    <property type="evidence" value="ECO:0007669"/>
    <property type="project" value="UniProtKB-UniRule"/>
</dbReference>
<evidence type="ECO:0000313" key="2">
    <source>
        <dbReference type="EMBL" id="EFO81096.1"/>
    </source>
</evidence>
<comment type="catalytic activity">
    <reaction evidence="1">
        <text>L-glutamyl-tRNA(Gln) + L-glutamine + ATP + H2O = L-glutaminyl-tRNA(Gln) + L-glutamate + ADP + phosphate + H(+)</text>
        <dbReference type="Rhea" id="RHEA:17521"/>
        <dbReference type="Rhea" id="RHEA-COMP:9681"/>
        <dbReference type="Rhea" id="RHEA-COMP:9684"/>
        <dbReference type="ChEBI" id="CHEBI:15377"/>
        <dbReference type="ChEBI" id="CHEBI:15378"/>
        <dbReference type="ChEBI" id="CHEBI:29985"/>
        <dbReference type="ChEBI" id="CHEBI:30616"/>
        <dbReference type="ChEBI" id="CHEBI:43474"/>
        <dbReference type="ChEBI" id="CHEBI:58359"/>
        <dbReference type="ChEBI" id="CHEBI:78520"/>
        <dbReference type="ChEBI" id="CHEBI:78521"/>
        <dbReference type="ChEBI" id="CHEBI:456216"/>
    </reaction>
</comment>
<dbReference type="GO" id="GO:0005524">
    <property type="term" value="F:ATP binding"/>
    <property type="evidence" value="ECO:0007669"/>
    <property type="project" value="UniProtKB-KW"/>
</dbReference>
<dbReference type="NCBIfam" id="TIGR00135">
    <property type="entry name" value="gatC"/>
    <property type="match status" value="1"/>
</dbReference>
<dbReference type="Pfam" id="PF02686">
    <property type="entry name" value="GatC"/>
    <property type="match status" value="1"/>
</dbReference>
<evidence type="ECO:0000256" key="1">
    <source>
        <dbReference type="HAMAP-Rule" id="MF_00122"/>
    </source>
</evidence>
<proteinExistence type="inferred from homology"/>
<dbReference type="PANTHER" id="PTHR15004">
    <property type="entry name" value="GLUTAMYL-TRNA(GLN) AMIDOTRANSFERASE SUBUNIT C, MITOCHONDRIAL"/>
    <property type="match status" value="1"/>
</dbReference>
<keyword evidence="1" id="KW-0067">ATP-binding</keyword>
<protein>
    <recommendedName>
        <fullName evidence="1">Aspartyl/glutamyl-tRNA(Asn/Gln) amidotransferase subunit C</fullName>
        <shortName evidence="1">Asp/Glu-ADT subunit C</shortName>
        <ecNumber evidence="1">6.3.5.-</ecNumber>
    </recommendedName>
</protein>
<dbReference type="AlphaFoldDB" id="E1ICG8"/>
<comment type="similarity">
    <text evidence="1">Belongs to the GatC family.</text>
</comment>
<keyword evidence="1" id="KW-0547">Nucleotide-binding</keyword>
<dbReference type="EMBL" id="ADVR01000026">
    <property type="protein sequence ID" value="EFO81096.1"/>
    <property type="molecule type" value="Genomic_DNA"/>
</dbReference>
<sequence length="89" mass="9821">MTHVARLARLRLSPEELEEMRGQLSDILDYIAMLQEVDVTGVPITAQVTGLTSVLRPDQVVGKLSLEQVLANAPDAQEGMFRVQAVFDE</sequence>
<dbReference type="HAMAP" id="MF_00122">
    <property type="entry name" value="GatC"/>
    <property type="match status" value="1"/>
</dbReference>
<comment type="catalytic activity">
    <reaction evidence="1">
        <text>L-aspartyl-tRNA(Asn) + L-glutamine + ATP + H2O = L-asparaginyl-tRNA(Asn) + L-glutamate + ADP + phosphate + 2 H(+)</text>
        <dbReference type="Rhea" id="RHEA:14513"/>
        <dbReference type="Rhea" id="RHEA-COMP:9674"/>
        <dbReference type="Rhea" id="RHEA-COMP:9677"/>
        <dbReference type="ChEBI" id="CHEBI:15377"/>
        <dbReference type="ChEBI" id="CHEBI:15378"/>
        <dbReference type="ChEBI" id="CHEBI:29985"/>
        <dbReference type="ChEBI" id="CHEBI:30616"/>
        <dbReference type="ChEBI" id="CHEBI:43474"/>
        <dbReference type="ChEBI" id="CHEBI:58359"/>
        <dbReference type="ChEBI" id="CHEBI:78515"/>
        <dbReference type="ChEBI" id="CHEBI:78516"/>
        <dbReference type="ChEBI" id="CHEBI:456216"/>
    </reaction>
</comment>
<keyword evidence="1" id="KW-0648">Protein biosynthesis</keyword>
<dbReference type="STRING" id="765420.OSCT_1019"/>